<keyword evidence="4" id="KW-1185">Reference proteome</keyword>
<dbReference type="PANTHER" id="PTHR33371">
    <property type="entry name" value="INTERMEMBRANE PHOSPHOLIPID TRANSPORT SYSTEM BINDING PROTEIN MLAD-RELATED"/>
    <property type="match status" value="1"/>
</dbReference>
<dbReference type="Pfam" id="PF02470">
    <property type="entry name" value="MlaD"/>
    <property type="match status" value="1"/>
</dbReference>
<reference evidence="3 4" key="1">
    <citation type="submission" date="2024-12" db="EMBL/GenBank/DDBJ databases">
        <title>The coexistence of Mycolicibacterium septicum and Mycolicibacterium nivoides in clinical samples.</title>
        <authorList>
            <person name="Wang C."/>
            <person name="Feng Y."/>
            <person name="Zong Z."/>
        </authorList>
    </citation>
    <scope>NUCLEOTIDE SEQUENCE [LARGE SCALE GENOMIC DNA]</scope>
    <source>
        <strain evidence="3 4">120310</strain>
    </source>
</reference>
<evidence type="ECO:0000256" key="1">
    <source>
        <dbReference type="SAM" id="Phobius"/>
    </source>
</evidence>
<sequence>MQSLTRATEERLRNPLWWGVTTVALATIVAIVVAWVYISPPHRQLVTFYTDDAASVRAGDTVRVAGLDVGTVKTVSLEPQQVRVQLSLKDDVFIGDQTQVEVRMLTVVGGYFVTLLPMGDQALGRKPIPIERVTMPYSLIRTLSDATKITDQVAPRPINESLSQIQQGLTGSNTEILAKVIDAGDAVSQVLERQRGQLTSILEMSNEYLRTMNDNRELLEYLIARIAILEETMILYGDGFAGGLVGLGKIVDKIFPLIPFYFEHRDDFINRVRGVLSEFQTVADRNGVLVRWLRNIRGSMQNTLDAQNRGTPPQLLATDLCFPIEGKIC</sequence>
<protein>
    <submittedName>
        <fullName evidence="3">MlaD family protein</fullName>
    </submittedName>
</protein>
<comment type="caution">
    <text evidence="3">The sequence shown here is derived from an EMBL/GenBank/DDBJ whole genome shotgun (WGS) entry which is preliminary data.</text>
</comment>
<feature type="transmembrane region" description="Helical" evidence="1">
    <location>
        <begin position="16"/>
        <end position="38"/>
    </location>
</feature>
<name>A0ABW9LUS9_9MYCO</name>
<gene>
    <name evidence="3" type="ORF">ACK4CP_15295</name>
</gene>
<dbReference type="InterPro" id="IPR003399">
    <property type="entry name" value="Mce/MlaD"/>
</dbReference>
<evidence type="ECO:0000313" key="3">
    <source>
        <dbReference type="EMBL" id="MFN6551770.1"/>
    </source>
</evidence>
<keyword evidence="1" id="KW-0472">Membrane</keyword>
<accession>A0ABW9LUS9</accession>
<dbReference type="Proteomes" id="UP001635817">
    <property type="component" value="Unassembled WGS sequence"/>
</dbReference>
<dbReference type="RefSeq" id="WP_409550352.1">
    <property type="nucleotide sequence ID" value="NZ_JBKBDE010000004.1"/>
</dbReference>
<dbReference type="EMBL" id="JBKBDE010000004">
    <property type="protein sequence ID" value="MFN6551770.1"/>
    <property type="molecule type" value="Genomic_DNA"/>
</dbReference>
<dbReference type="PANTHER" id="PTHR33371:SF18">
    <property type="entry name" value="MCE-FAMILY PROTEIN MCE3C"/>
    <property type="match status" value="1"/>
</dbReference>
<evidence type="ECO:0000259" key="2">
    <source>
        <dbReference type="Pfam" id="PF02470"/>
    </source>
</evidence>
<keyword evidence="1" id="KW-0812">Transmembrane</keyword>
<organism evidence="3 4">
    <name type="scientific">Mycolicibacterium septicum</name>
    <dbReference type="NCBI Taxonomy" id="98668"/>
    <lineage>
        <taxon>Bacteria</taxon>
        <taxon>Bacillati</taxon>
        <taxon>Actinomycetota</taxon>
        <taxon>Actinomycetes</taxon>
        <taxon>Mycobacteriales</taxon>
        <taxon>Mycobacteriaceae</taxon>
        <taxon>Mycolicibacterium</taxon>
    </lineage>
</organism>
<proteinExistence type="predicted"/>
<feature type="domain" description="Mce/MlaD" evidence="2">
    <location>
        <begin position="45"/>
        <end position="117"/>
    </location>
</feature>
<keyword evidence="1" id="KW-1133">Transmembrane helix</keyword>
<dbReference type="InterPro" id="IPR052336">
    <property type="entry name" value="MlaD_Phospholipid_Transporter"/>
</dbReference>
<evidence type="ECO:0000313" key="4">
    <source>
        <dbReference type="Proteomes" id="UP001635817"/>
    </source>
</evidence>